<dbReference type="RefSeq" id="WP_342882872.1">
    <property type="nucleotide sequence ID" value="NZ_JBBMQS010000023.1"/>
</dbReference>
<organism evidence="3 4">
    <name type="scientific">Paraglaciecola mesophila</name>
    <dbReference type="NCBI Taxonomy" id="197222"/>
    <lineage>
        <taxon>Bacteria</taxon>
        <taxon>Pseudomonadati</taxon>
        <taxon>Pseudomonadota</taxon>
        <taxon>Gammaproteobacteria</taxon>
        <taxon>Alteromonadales</taxon>
        <taxon>Alteromonadaceae</taxon>
        <taxon>Paraglaciecola</taxon>
    </lineage>
</organism>
<keyword evidence="2" id="KW-0732">Signal</keyword>
<evidence type="ECO:0000313" key="4">
    <source>
        <dbReference type="Proteomes" id="UP001461163"/>
    </source>
</evidence>
<evidence type="ECO:0008006" key="5">
    <source>
        <dbReference type="Google" id="ProtNLM"/>
    </source>
</evidence>
<proteinExistence type="predicted"/>
<reference evidence="3 4" key="1">
    <citation type="submission" date="2024-03" db="EMBL/GenBank/DDBJ databases">
        <title>Community enrichment and isolation of bacterial strains for fucoidan degradation.</title>
        <authorList>
            <person name="Sichert A."/>
        </authorList>
    </citation>
    <scope>NUCLEOTIDE SEQUENCE [LARGE SCALE GENOMIC DNA]</scope>
    <source>
        <strain evidence="3 4">AS12</strain>
    </source>
</reference>
<evidence type="ECO:0000313" key="3">
    <source>
        <dbReference type="EMBL" id="MEM5499904.1"/>
    </source>
</evidence>
<dbReference type="Proteomes" id="UP001461163">
    <property type="component" value="Unassembled WGS sequence"/>
</dbReference>
<gene>
    <name evidence="3" type="ORF">WNY77_21050</name>
</gene>
<protein>
    <recommendedName>
        <fullName evidence="5">PEP-CTERM protein-sorting domain-containing protein</fullName>
    </recommendedName>
</protein>
<sequence>MKTIALIVICLFLSIGQAQAGLIQWDAFNAGDGLAVKDESTGLVWLDLTQTAGKHYDAVSSLYSGWELASYSVVEELLITAFSTINIIGSLGEKNKFEQECSNTSVCFDNAENWQGLFGSISGVNRSYQQYSYGLYLDHEDVLRMGGVFKNGSGSANLYGTEFNVGYSLDYETKYANGDFTYFGFYLIKSEPVFSAQPKLLPINDASAPTTSFFFLSLSGLLIFLKRNVKAKRSNKK</sequence>
<name>A0ABU9T2C8_9ALTE</name>
<feature type="transmembrane region" description="Helical" evidence="1">
    <location>
        <begin position="206"/>
        <end position="225"/>
    </location>
</feature>
<evidence type="ECO:0000256" key="2">
    <source>
        <dbReference type="SAM" id="SignalP"/>
    </source>
</evidence>
<feature type="chain" id="PRO_5045649337" description="PEP-CTERM protein-sorting domain-containing protein" evidence="2">
    <location>
        <begin position="21"/>
        <end position="237"/>
    </location>
</feature>
<keyword evidence="1" id="KW-0472">Membrane</keyword>
<evidence type="ECO:0000256" key="1">
    <source>
        <dbReference type="SAM" id="Phobius"/>
    </source>
</evidence>
<accession>A0ABU9T2C8</accession>
<comment type="caution">
    <text evidence="3">The sequence shown here is derived from an EMBL/GenBank/DDBJ whole genome shotgun (WGS) entry which is preliminary data.</text>
</comment>
<keyword evidence="4" id="KW-1185">Reference proteome</keyword>
<keyword evidence="1" id="KW-1133">Transmembrane helix</keyword>
<feature type="signal peptide" evidence="2">
    <location>
        <begin position="1"/>
        <end position="20"/>
    </location>
</feature>
<keyword evidence="1" id="KW-0812">Transmembrane</keyword>
<dbReference type="EMBL" id="JBBMQS010000023">
    <property type="protein sequence ID" value="MEM5499904.1"/>
    <property type="molecule type" value="Genomic_DNA"/>
</dbReference>